<dbReference type="GeneID" id="65128775"/>
<name>A0A7M1RV51_9CAUD</name>
<sequence length="134" mass="15362">MKNRVHISKTKFHVDEKSKVVVCVINADMQLSKHKAWDVISENMWKKEYPHVDFWGGFTTKAVSRCNPDDTFDIEKGKRIAESRAKAKAFIIATNVYYCIHKSLERYLDSVADSNQACSLAAAVEEEHVEELIK</sequence>
<keyword evidence="2" id="KW-1185">Reference proteome</keyword>
<evidence type="ECO:0000313" key="1">
    <source>
        <dbReference type="EMBL" id="QOR58305.1"/>
    </source>
</evidence>
<accession>A0A7M1RV51</accession>
<organism evidence="1 2">
    <name type="scientific">uncultured phage cr106_1</name>
    <dbReference type="NCBI Taxonomy" id="2772062"/>
    <lineage>
        <taxon>Viruses</taxon>
        <taxon>Duplodnaviria</taxon>
        <taxon>Heunggongvirae</taxon>
        <taxon>Uroviricota</taxon>
        <taxon>Caudoviricetes</taxon>
        <taxon>Crassvirales</taxon>
        <taxon>Steigviridae</taxon>
        <taxon>Asinivirinae</taxon>
        <taxon>Mahstovirus</taxon>
        <taxon>Mahstovirus faecalis</taxon>
    </lineage>
</organism>
<reference evidence="1 2" key="1">
    <citation type="submission" date="2020-07" db="EMBL/GenBank/DDBJ databases">
        <title>Taxonomic proposal: Crassvirales, a new order of highly abundant and diverse bacterial viruses.</title>
        <authorList>
            <person name="Shkoporov A.N."/>
            <person name="Stockdale S.R."/>
            <person name="Guerin E."/>
            <person name="Ross R.P."/>
            <person name="Hill C."/>
        </authorList>
    </citation>
    <scope>NUCLEOTIDE SEQUENCE [LARGE SCALE GENOMIC DNA]</scope>
</reference>
<proteinExistence type="predicted"/>
<dbReference type="Proteomes" id="UP000593828">
    <property type="component" value="Segment"/>
</dbReference>
<evidence type="ECO:0000313" key="2">
    <source>
        <dbReference type="Proteomes" id="UP000593828"/>
    </source>
</evidence>
<dbReference type="RefSeq" id="YP_010110463.1">
    <property type="nucleotide sequence ID" value="NC_055871.1"/>
</dbReference>
<dbReference type="EMBL" id="MT774378">
    <property type="protein sequence ID" value="QOR58305.1"/>
    <property type="molecule type" value="Genomic_DNA"/>
</dbReference>
<protein>
    <submittedName>
        <fullName evidence="1">Uncharacterized protein</fullName>
    </submittedName>
</protein>
<dbReference type="KEGG" id="vg:65128775"/>